<gene>
    <name evidence="1" type="ORF">G3M78_01275</name>
</gene>
<organism evidence="1 2">
    <name type="scientific">Candidatus Nitrohelix vancouverensis</name>
    <dbReference type="NCBI Taxonomy" id="2705534"/>
    <lineage>
        <taxon>Bacteria</taxon>
        <taxon>Pseudomonadati</taxon>
        <taxon>Nitrospinota/Tectimicrobiota group</taxon>
        <taxon>Nitrospinota</taxon>
        <taxon>Nitrospinia</taxon>
        <taxon>Nitrospinales</taxon>
        <taxon>Nitrospinaceae</taxon>
        <taxon>Candidatus Nitrohelix</taxon>
    </lineage>
</organism>
<dbReference type="Proteomes" id="UP000594464">
    <property type="component" value="Chromosome"/>
</dbReference>
<evidence type="ECO:0000313" key="1">
    <source>
        <dbReference type="EMBL" id="QPJ64108.1"/>
    </source>
</evidence>
<dbReference type="KEGG" id="nva:G3M78_01275"/>
<sequence>MTEFSDSHPFADQCGVKSLFRFYRIGREDYLRHLFIDKKLYHSLPSQFNDPFECKPHFIWPENEEKVRKIRQHLENFFIGNGESEANAKKLAASNMKNLESFQNQIQKTALITYGAVRICSFTTRKENLLFWSHYADSHRGFCVEFDATKMPIKLAYKVQYKNEYPEFIFPAPRDENLFIPALVKSKDWEYEEEFRIIFVPESRRLPPNDGESLILESSVIKNIYFGSNMDEGKKGLIIKLIKEGKLNPGIWNSRLSKSTFSLEFEPIPQK</sequence>
<reference evidence="2" key="1">
    <citation type="submission" date="2020-02" db="EMBL/GenBank/DDBJ databases">
        <title>Genomic and physiological characterization of two novel Nitrospinaceae genera.</title>
        <authorList>
            <person name="Mueller A.J."/>
            <person name="Jung M.-Y."/>
            <person name="Strachan C.R."/>
            <person name="Herbold C.W."/>
            <person name="Kirkegaard R.H."/>
            <person name="Daims H."/>
        </authorList>
    </citation>
    <scope>NUCLEOTIDE SEQUENCE [LARGE SCALE GENOMIC DNA]</scope>
</reference>
<dbReference type="AlphaFoldDB" id="A0A7T0C057"/>
<protein>
    <submittedName>
        <fullName evidence="1">DUF2971 domain-containing protein</fullName>
    </submittedName>
</protein>
<evidence type="ECO:0000313" key="2">
    <source>
        <dbReference type="Proteomes" id="UP000594464"/>
    </source>
</evidence>
<dbReference type="InterPro" id="IPR021352">
    <property type="entry name" value="DUF2971"/>
</dbReference>
<accession>A0A7T0C057</accession>
<dbReference type="EMBL" id="CP048620">
    <property type="protein sequence ID" value="QPJ64108.1"/>
    <property type="molecule type" value="Genomic_DNA"/>
</dbReference>
<dbReference type="Pfam" id="PF11185">
    <property type="entry name" value="DUF2971"/>
    <property type="match status" value="1"/>
</dbReference>
<proteinExistence type="predicted"/>
<name>A0A7T0C057_9BACT</name>